<evidence type="ECO:0000313" key="2">
    <source>
        <dbReference type="Proteomes" id="UP000594015"/>
    </source>
</evidence>
<evidence type="ECO:0008006" key="3">
    <source>
        <dbReference type="Google" id="ProtNLM"/>
    </source>
</evidence>
<proteinExistence type="predicted"/>
<dbReference type="KEGG" id="barh:WN72_13090"/>
<reference evidence="1 2" key="1">
    <citation type="submission" date="2018-06" db="EMBL/GenBank/DDBJ databases">
        <title>Comparative genomics of Bradyrhizobium nodulating Arachidis hypogaea.</title>
        <authorList>
            <person name="Li Y."/>
        </authorList>
    </citation>
    <scope>NUCLEOTIDE SEQUENCE [LARGE SCALE GENOMIC DNA]</scope>
    <source>
        <strain evidence="1 2">CCBAU 051107</strain>
    </source>
</reference>
<dbReference type="Proteomes" id="UP000594015">
    <property type="component" value="Chromosome"/>
</dbReference>
<dbReference type="EMBL" id="CP030050">
    <property type="protein sequence ID" value="QOZ67145.1"/>
    <property type="molecule type" value="Genomic_DNA"/>
</dbReference>
<sequence>MTSLPDLDWKPFNDTHSIEVVAASVNFLEPLTEVAWKKAVREAEAVCRAAGLNEKQVVNSLQFMVGPNQVPQTSAGAPTVEAMIFQRSAAVTIPGAGIQKRPLESLQIGRFGVIYQAMSYTAWEAFATRLEQLVRAPLRSALFSVGVANLRLEYKDNFRFAGAGKPVARALLNSESTLIVPHVFDNERLWHSHTGFFEAADGCKERLIQINIDANEMLAADQMNKPFRAISITTAVQNNLAETSSEALENEAELATSQLSMFGSMHDRSIGLFKEIVSADIAARVGLHS</sequence>
<dbReference type="AlphaFoldDB" id="A0AAE7NMZ0"/>
<dbReference type="RefSeq" id="WP_092217918.1">
    <property type="nucleotide sequence ID" value="NZ_CP030050.1"/>
</dbReference>
<organism evidence="1 2">
    <name type="scientific">Bradyrhizobium arachidis</name>
    <dbReference type="NCBI Taxonomy" id="858423"/>
    <lineage>
        <taxon>Bacteria</taxon>
        <taxon>Pseudomonadati</taxon>
        <taxon>Pseudomonadota</taxon>
        <taxon>Alphaproteobacteria</taxon>
        <taxon>Hyphomicrobiales</taxon>
        <taxon>Nitrobacteraceae</taxon>
        <taxon>Bradyrhizobium</taxon>
    </lineage>
</organism>
<gene>
    <name evidence="1" type="ORF">WN72_13090</name>
</gene>
<protein>
    <recommendedName>
        <fullName evidence="3">TIGR04255 family protein</fullName>
    </recommendedName>
</protein>
<accession>A0AAE7NMZ0</accession>
<name>A0AAE7NMZ0_9BRAD</name>
<evidence type="ECO:0000313" key="1">
    <source>
        <dbReference type="EMBL" id="QOZ67145.1"/>
    </source>
</evidence>